<keyword evidence="6" id="KW-0198">Cysteine biosynthesis</keyword>
<evidence type="ECO:0000256" key="5">
    <source>
        <dbReference type="ARBA" id="ARBA00022898"/>
    </source>
</evidence>
<dbReference type="InterPro" id="IPR015422">
    <property type="entry name" value="PyrdxlP-dep_Trfase_small"/>
</dbReference>
<dbReference type="SUPFAM" id="SSF53383">
    <property type="entry name" value="PLP-dependent transferases"/>
    <property type="match status" value="1"/>
</dbReference>
<comment type="similarity">
    <text evidence="3 8">Belongs to the trans-sulfuration enzymes family.</text>
</comment>
<dbReference type="CDD" id="cd00614">
    <property type="entry name" value="CGS_like"/>
    <property type="match status" value="1"/>
</dbReference>
<keyword evidence="10" id="KW-1185">Reference proteome</keyword>
<dbReference type="PANTHER" id="PTHR11808">
    <property type="entry name" value="TRANS-SULFURATION ENZYME FAMILY MEMBER"/>
    <property type="match status" value="1"/>
</dbReference>
<name>A0ABP1QFU5_9HEXA</name>
<evidence type="ECO:0000256" key="8">
    <source>
        <dbReference type="RuleBase" id="RU362118"/>
    </source>
</evidence>
<dbReference type="InterPro" id="IPR000277">
    <property type="entry name" value="Cys/Met-Metab_PyrdxlP-dep_enz"/>
</dbReference>
<protein>
    <recommendedName>
        <fullName evidence="4">cystathionine gamma-lyase</fullName>
        <ecNumber evidence="4">4.4.1.1</ecNumber>
    </recommendedName>
    <alternativeName>
        <fullName evidence="7">Gamma-cystathionase</fullName>
    </alternativeName>
</protein>
<proteinExistence type="inferred from homology"/>
<dbReference type="EMBL" id="CAXLJM020000033">
    <property type="protein sequence ID" value="CAL8101874.1"/>
    <property type="molecule type" value="Genomic_DNA"/>
</dbReference>
<dbReference type="Gene3D" id="3.90.1150.10">
    <property type="entry name" value="Aspartate Aminotransferase, domain 1"/>
    <property type="match status" value="1"/>
</dbReference>
<dbReference type="InterPro" id="IPR015424">
    <property type="entry name" value="PyrdxlP-dep_Trfase"/>
</dbReference>
<dbReference type="PIRSF" id="PIRSF001434">
    <property type="entry name" value="CGS"/>
    <property type="match status" value="1"/>
</dbReference>
<comment type="caution">
    <text evidence="9">The sequence shown here is derived from an EMBL/GenBank/DDBJ whole genome shotgun (WGS) entry which is preliminary data.</text>
</comment>
<gene>
    <name evidence="9" type="ORF">ODALV1_LOCUS10983</name>
</gene>
<dbReference type="Gene3D" id="3.40.640.10">
    <property type="entry name" value="Type I PLP-dependent aspartate aminotransferase-like (Major domain)"/>
    <property type="match status" value="1"/>
</dbReference>
<evidence type="ECO:0000313" key="9">
    <source>
        <dbReference type="EMBL" id="CAL8101874.1"/>
    </source>
</evidence>
<dbReference type="EC" id="4.4.1.1" evidence="4"/>
<dbReference type="Proteomes" id="UP001642540">
    <property type="component" value="Unassembled WGS sequence"/>
</dbReference>
<organism evidence="9 10">
    <name type="scientific">Orchesella dallaii</name>
    <dbReference type="NCBI Taxonomy" id="48710"/>
    <lineage>
        <taxon>Eukaryota</taxon>
        <taxon>Metazoa</taxon>
        <taxon>Ecdysozoa</taxon>
        <taxon>Arthropoda</taxon>
        <taxon>Hexapoda</taxon>
        <taxon>Collembola</taxon>
        <taxon>Entomobryomorpha</taxon>
        <taxon>Entomobryoidea</taxon>
        <taxon>Orchesellidae</taxon>
        <taxon>Orchesellinae</taxon>
        <taxon>Orchesella</taxon>
    </lineage>
</organism>
<dbReference type="PANTHER" id="PTHR11808:SF15">
    <property type="entry name" value="CYSTATHIONINE GAMMA-LYASE"/>
    <property type="match status" value="1"/>
</dbReference>
<dbReference type="InterPro" id="IPR015421">
    <property type="entry name" value="PyrdxlP-dep_Trfase_major"/>
</dbReference>
<evidence type="ECO:0000256" key="7">
    <source>
        <dbReference type="ARBA" id="ARBA00029853"/>
    </source>
</evidence>
<reference evidence="9 10" key="1">
    <citation type="submission" date="2024-08" db="EMBL/GenBank/DDBJ databases">
        <authorList>
            <person name="Cucini C."/>
            <person name="Frati F."/>
        </authorList>
    </citation>
    <scope>NUCLEOTIDE SEQUENCE [LARGE SCALE GENOMIC DNA]</scope>
</reference>
<comment type="cofactor">
    <cofactor evidence="1 8">
        <name>pyridoxal 5'-phosphate</name>
        <dbReference type="ChEBI" id="CHEBI:597326"/>
    </cofactor>
</comment>
<evidence type="ECO:0000256" key="4">
    <source>
        <dbReference type="ARBA" id="ARBA00012085"/>
    </source>
</evidence>
<evidence type="ECO:0000256" key="3">
    <source>
        <dbReference type="ARBA" id="ARBA00009077"/>
    </source>
</evidence>
<keyword evidence="6" id="KW-0028">Amino-acid biosynthesis</keyword>
<sequence length="426" mass="47081">MASARPLVPANELPEYVGISEHEFLKSLKKWRRPTADFETLVISETVDPGTFCKNSLVVPIVTSSVFVLHGPATEAATSGFHYSRCGNPTRNAFENCMAQLDGAKYALSFSAGVAGVAAIVQTLKQDDHVIYVQCTNGDSDWLFRNKWKDFGIQVEFIYSSACESILQVIRANTKMLWLESPANPTLDIVDIGAIADAVHAVRRDIIIAVDNTFLTPVLQRPLELGVDVVVYSCTKYLCGHADLTMGAVTTNNEALYNTMQENQICMGGIPSPFDCYLMIRSLKTLPMRMHKHFTNALKIAHFLENHACVQSVRHPGLKSHPHHELALKQQFGHSGMVGFFIKGELQEAAAFLDSLQVFRKAPSLGSDVSIASIPAKASHSWLPEDERLKLGITENYIRLSVGLESAKCLIQDLDQALRRAVPIWI</sequence>
<keyword evidence="5 8" id="KW-0663">Pyridoxal phosphate</keyword>
<comment type="pathway">
    <text evidence="2">Amino-acid biosynthesis; L-cysteine biosynthesis; L-cysteine from L-homocysteine and L-serine: step 2/2.</text>
</comment>
<evidence type="ECO:0000256" key="2">
    <source>
        <dbReference type="ARBA" id="ARBA00005038"/>
    </source>
</evidence>
<evidence type="ECO:0000313" key="10">
    <source>
        <dbReference type="Proteomes" id="UP001642540"/>
    </source>
</evidence>
<dbReference type="Pfam" id="PF01053">
    <property type="entry name" value="Cys_Met_Meta_PP"/>
    <property type="match status" value="1"/>
</dbReference>
<evidence type="ECO:0000256" key="1">
    <source>
        <dbReference type="ARBA" id="ARBA00001933"/>
    </source>
</evidence>
<evidence type="ECO:0000256" key="6">
    <source>
        <dbReference type="ARBA" id="ARBA00023192"/>
    </source>
</evidence>
<accession>A0ABP1QFU5</accession>